<reference evidence="2 3" key="1">
    <citation type="submission" date="2017-09" db="EMBL/GenBank/DDBJ databases">
        <title>Depth-based differentiation of microbial function through sediment-hosted aquifers and enrichment of novel symbionts in the deep terrestrial subsurface.</title>
        <authorList>
            <person name="Probst A.J."/>
            <person name="Ladd B."/>
            <person name="Jarett J.K."/>
            <person name="Geller-Mcgrath D.E."/>
            <person name="Sieber C.M."/>
            <person name="Emerson J.B."/>
            <person name="Anantharaman K."/>
            <person name="Thomas B.C."/>
            <person name="Malmstrom R."/>
            <person name="Stieglmeier M."/>
            <person name="Klingl A."/>
            <person name="Woyke T."/>
            <person name="Ryan C.M."/>
            <person name="Banfield J.F."/>
        </authorList>
    </citation>
    <scope>NUCLEOTIDE SEQUENCE [LARGE SCALE GENOMIC DNA]</scope>
    <source>
        <strain evidence="2">CG23_combo_of_CG06-09_8_20_14_all_37_87_8</strain>
    </source>
</reference>
<name>A0A2G9ZFE0_9BACT</name>
<evidence type="ECO:0000313" key="3">
    <source>
        <dbReference type="Proteomes" id="UP000230447"/>
    </source>
</evidence>
<keyword evidence="1" id="KW-1133">Transmembrane helix</keyword>
<proteinExistence type="predicted"/>
<dbReference type="Proteomes" id="UP000230447">
    <property type="component" value="Unassembled WGS sequence"/>
</dbReference>
<organism evidence="2 3">
    <name type="scientific">bacterium (Candidatus Gribaldobacteria) CG23_combo_of_CG06-09_8_20_14_all_37_87_8</name>
    <dbReference type="NCBI Taxonomy" id="2014278"/>
    <lineage>
        <taxon>Bacteria</taxon>
        <taxon>Candidatus Gribaldobacteria</taxon>
    </lineage>
</organism>
<accession>A0A2G9ZFE0</accession>
<dbReference type="EMBL" id="PCSB01000022">
    <property type="protein sequence ID" value="PIP31892.1"/>
    <property type="molecule type" value="Genomic_DNA"/>
</dbReference>
<comment type="caution">
    <text evidence="2">The sequence shown here is derived from an EMBL/GenBank/DDBJ whole genome shotgun (WGS) entry which is preliminary data.</text>
</comment>
<dbReference type="AlphaFoldDB" id="A0A2G9ZFE0"/>
<protein>
    <submittedName>
        <fullName evidence="2">Uncharacterized protein</fullName>
    </submittedName>
</protein>
<evidence type="ECO:0000313" key="2">
    <source>
        <dbReference type="EMBL" id="PIP31892.1"/>
    </source>
</evidence>
<keyword evidence="1" id="KW-0812">Transmembrane</keyword>
<evidence type="ECO:0000256" key="1">
    <source>
        <dbReference type="SAM" id="Phobius"/>
    </source>
</evidence>
<gene>
    <name evidence="2" type="ORF">COX24_01175</name>
</gene>
<keyword evidence="1" id="KW-0472">Membrane</keyword>
<sequence length="391" mass="42955">MRKENLKFIISLFGIALITIGVGFLLLKEKVPQGAQAQENLSDGEWTCRVIVPEGLPLQRSSEILNGVYKEYIKAAGYLESAISSGQLTAGALSQHKDVCDFAKCVAEADNIAPDLILGVKPLLFMDFLKFDGLSVRPPICAKKDCVGDPCSVAVLNATIEEMKITQEALKGSYENIRAIFLDKTETVTYDLAQDPKDIGNKLTKKEFVEQSIEWAQEELKICGLTQAERALASEGKIQQRKELLCLEALSSGYYTRPKPWSEKCEQECVAGLNEDCVKCLKECQGDSFLAKLNCEMYRLPSDANCEPAEVCCVTECADNSLIGQVSCEICRQKPCKPGNLCCGEVCSEGFNAACEACLCKDPLTNEDLPKDECLMKVCAGALENFMCCYK</sequence>
<feature type="transmembrane region" description="Helical" evidence="1">
    <location>
        <begin position="6"/>
        <end position="27"/>
    </location>
</feature>